<evidence type="ECO:0000256" key="2">
    <source>
        <dbReference type="SAM" id="Phobius"/>
    </source>
</evidence>
<dbReference type="Proteomes" id="UP000054350">
    <property type="component" value="Unassembled WGS sequence"/>
</dbReference>
<reference evidence="3 4" key="2">
    <citation type="submission" date="2009-11" db="EMBL/GenBank/DDBJ databases">
        <title>The Genome Sequence of Allomyces macrogynus strain ATCC 38327.</title>
        <authorList>
            <consortium name="The Broad Institute Genome Sequencing Platform"/>
            <person name="Russ C."/>
            <person name="Cuomo C."/>
            <person name="Shea T."/>
            <person name="Young S.K."/>
            <person name="Zeng Q."/>
            <person name="Koehrsen M."/>
            <person name="Haas B."/>
            <person name="Borodovsky M."/>
            <person name="Guigo R."/>
            <person name="Alvarado L."/>
            <person name="Berlin A."/>
            <person name="Borenstein D."/>
            <person name="Chen Z."/>
            <person name="Engels R."/>
            <person name="Freedman E."/>
            <person name="Gellesch M."/>
            <person name="Goldberg J."/>
            <person name="Griggs A."/>
            <person name="Gujja S."/>
            <person name="Heiman D."/>
            <person name="Hepburn T."/>
            <person name="Howarth C."/>
            <person name="Jen D."/>
            <person name="Larson L."/>
            <person name="Lewis B."/>
            <person name="Mehta T."/>
            <person name="Park D."/>
            <person name="Pearson M."/>
            <person name="Roberts A."/>
            <person name="Saif S."/>
            <person name="Shenoy N."/>
            <person name="Sisk P."/>
            <person name="Stolte C."/>
            <person name="Sykes S."/>
            <person name="Walk T."/>
            <person name="White J."/>
            <person name="Yandava C."/>
            <person name="Burger G."/>
            <person name="Gray M.W."/>
            <person name="Holland P.W.H."/>
            <person name="King N."/>
            <person name="Lang F.B.F."/>
            <person name="Roger A.J."/>
            <person name="Ruiz-Trillo I."/>
            <person name="Lander E."/>
            <person name="Nusbaum C."/>
        </authorList>
    </citation>
    <scope>NUCLEOTIDE SEQUENCE [LARGE SCALE GENOMIC DNA]</scope>
    <source>
        <strain evidence="3 4">ATCC 38327</strain>
    </source>
</reference>
<proteinExistence type="predicted"/>
<dbReference type="OrthoDB" id="5561940at2759"/>
<keyword evidence="2" id="KW-0472">Membrane</keyword>
<feature type="transmembrane region" description="Helical" evidence="2">
    <location>
        <begin position="495"/>
        <end position="520"/>
    </location>
</feature>
<dbReference type="VEuPathDB" id="FungiDB:AMAG_06500"/>
<gene>
    <name evidence="3" type="ORF">AMAG_06500</name>
</gene>
<keyword evidence="2" id="KW-1133">Transmembrane helix</keyword>
<name>A0A0L0SGQ7_ALLM3</name>
<keyword evidence="4" id="KW-1185">Reference proteome</keyword>
<organism evidence="3 4">
    <name type="scientific">Allomyces macrogynus (strain ATCC 38327)</name>
    <name type="common">Allomyces javanicus var. macrogynus</name>
    <dbReference type="NCBI Taxonomy" id="578462"/>
    <lineage>
        <taxon>Eukaryota</taxon>
        <taxon>Fungi</taxon>
        <taxon>Fungi incertae sedis</taxon>
        <taxon>Blastocladiomycota</taxon>
        <taxon>Blastocladiomycetes</taxon>
        <taxon>Blastocladiales</taxon>
        <taxon>Blastocladiaceae</taxon>
        <taxon>Allomyces</taxon>
    </lineage>
</organism>
<accession>A0A0L0SGQ7</accession>
<dbReference type="AlphaFoldDB" id="A0A0L0SGQ7"/>
<evidence type="ECO:0000313" key="4">
    <source>
        <dbReference type="Proteomes" id="UP000054350"/>
    </source>
</evidence>
<keyword evidence="2" id="KW-0812">Transmembrane</keyword>
<dbReference type="EMBL" id="GG745338">
    <property type="protein sequence ID" value="KNE61698.1"/>
    <property type="molecule type" value="Genomic_DNA"/>
</dbReference>
<sequence length="633" mass="66810">MWLNVLIITTLSAVLIVDHYLPEYGTPRFLTASYAASGLSLLASYTTGILTELYARNSLRTVVVGTDEDGLLMHLSFSAVNDGVTSIAQRMVKEVRSKGVRGVEPLRLRLVMAAVTAWAATTAWDKFSANFVQDGTVSLFKTSTESVPMININNPFGLAECATELKQGSITYRYDRGMNIPLGTMLEELYAAADQNAEQAVRNATTYFLDDFVPLSLPQNTAQYMVMLPTTPTSFYQYNSTLIGVNVTCAITPGSKAIGSLSNATTLRAQATLPSGYVTIVNTTVNIARGYTLLSDLNSTLITSTTNDATNLAVPGCAYGLCSAFSSDMTFGLHCGMDAVAFTATVTKAGAAAGTTNQQRTVVTPHTVVSSLATGAAGIPNAIRDALTGWTSVLQWSWIARAYRVIYDPATYVSQMTVENVAKDYQTVLAYAVLGLIHRPHSYSLNVTGTGTSAGCTTAHVAGSSSSARITVNTPNLTYVSDSVVLTKTLAQTKYAWVIAVFTGIAAALLFALLPAVIMWPSCCTRRRMQRVDVDEAGGVPHAKHALPLALRAGHDGFETAVRQTLRGASGGSGGAARSGGQGGAVVRLMPVKPVPAGVVDVSQFALHWESTTGGKGEPAGTTTADVVKSSAL</sequence>
<evidence type="ECO:0000256" key="1">
    <source>
        <dbReference type="SAM" id="MobiDB-lite"/>
    </source>
</evidence>
<evidence type="ECO:0000313" key="3">
    <source>
        <dbReference type="EMBL" id="KNE61698.1"/>
    </source>
</evidence>
<protein>
    <submittedName>
        <fullName evidence="3">Uncharacterized protein</fullName>
    </submittedName>
</protein>
<reference evidence="3 4" key="1">
    <citation type="submission" date="2009-11" db="EMBL/GenBank/DDBJ databases">
        <title>Annotation of Allomyces macrogynus ATCC 38327.</title>
        <authorList>
            <consortium name="The Broad Institute Genome Sequencing Platform"/>
            <person name="Russ C."/>
            <person name="Cuomo C."/>
            <person name="Burger G."/>
            <person name="Gray M.W."/>
            <person name="Holland P.W.H."/>
            <person name="King N."/>
            <person name="Lang F.B.F."/>
            <person name="Roger A.J."/>
            <person name="Ruiz-Trillo I."/>
            <person name="Young S.K."/>
            <person name="Zeng Q."/>
            <person name="Gargeya S."/>
            <person name="Fitzgerald M."/>
            <person name="Haas B."/>
            <person name="Abouelleil A."/>
            <person name="Alvarado L."/>
            <person name="Arachchi H.M."/>
            <person name="Berlin A."/>
            <person name="Chapman S.B."/>
            <person name="Gearin G."/>
            <person name="Goldberg J."/>
            <person name="Griggs A."/>
            <person name="Gujja S."/>
            <person name="Hansen M."/>
            <person name="Heiman D."/>
            <person name="Howarth C."/>
            <person name="Larimer J."/>
            <person name="Lui A."/>
            <person name="MacDonald P.J.P."/>
            <person name="McCowen C."/>
            <person name="Montmayeur A."/>
            <person name="Murphy C."/>
            <person name="Neiman D."/>
            <person name="Pearson M."/>
            <person name="Priest M."/>
            <person name="Roberts A."/>
            <person name="Saif S."/>
            <person name="Shea T."/>
            <person name="Sisk P."/>
            <person name="Stolte C."/>
            <person name="Sykes S."/>
            <person name="Wortman J."/>
            <person name="Nusbaum C."/>
            <person name="Birren B."/>
        </authorList>
    </citation>
    <scope>NUCLEOTIDE SEQUENCE [LARGE SCALE GENOMIC DNA]</scope>
    <source>
        <strain evidence="3 4">ATCC 38327</strain>
    </source>
</reference>
<feature type="region of interest" description="Disordered" evidence="1">
    <location>
        <begin position="611"/>
        <end position="633"/>
    </location>
</feature>